<dbReference type="PANTHER" id="PTHR33840">
    <property type="match status" value="1"/>
</dbReference>
<evidence type="ECO:0000259" key="2">
    <source>
        <dbReference type="Pfam" id="PF09994"/>
    </source>
</evidence>
<dbReference type="InterPro" id="IPR018712">
    <property type="entry name" value="Tle1-like_cat"/>
</dbReference>
<sequence length="383" mass="40453">MVKTLVFCADGTWNDPGQDENHDRSADPTNVYKLFTGLAGELDPNTLLLADEQEKVLKEGGAPLQIAKYLHGVGDSNNLIRKLMGGAFGAGIISRIVRGYTFLSRNYEPGDRIVITGFSRGAYTARALAGLIASQGLLSQALTADPETAYRAGAGAWFRYRQKATAKPFSLAHLAEIASNLPAFLSHGSLKDSDLVPVDQITAVGVWDTVGAMGLPIYAGGGKRLDAFQFADTKLSAKVQHGFHAVALDEQRKDFAPTLWEPREGVLQVLFPGAHGDVGGGYPTVNQESGLADGALRWMLGQLASVGVRFNAAWLGAIQPIDSGTAHQPWAKLPWTLPGVAIGPRSFPKGLAVDPAVPGRKAAGPVVAEPGTPAAPYDPGNLP</sequence>
<feature type="region of interest" description="Disordered" evidence="1">
    <location>
        <begin position="358"/>
        <end position="383"/>
    </location>
</feature>
<dbReference type="Pfam" id="PF09994">
    <property type="entry name" value="T6SS_Tle1-like_cat"/>
    <property type="match status" value="1"/>
</dbReference>
<comment type="caution">
    <text evidence="3">The sequence shown here is derived from an EMBL/GenBank/DDBJ whole genome shotgun (WGS) entry which is preliminary data.</text>
</comment>
<dbReference type="Gene3D" id="3.40.50.1820">
    <property type="entry name" value="alpha/beta hydrolase"/>
    <property type="match status" value="1"/>
</dbReference>
<name>A0A9D7SJ34_9BACT</name>
<organism evidence="3 4">
    <name type="scientific">Candidatus Geothrix skivensis</name>
    <dbReference type="NCBI Taxonomy" id="2954439"/>
    <lineage>
        <taxon>Bacteria</taxon>
        <taxon>Pseudomonadati</taxon>
        <taxon>Acidobacteriota</taxon>
        <taxon>Holophagae</taxon>
        <taxon>Holophagales</taxon>
        <taxon>Holophagaceae</taxon>
        <taxon>Geothrix</taxon>
    </lineage>
</organism>
<evidence type="ECO:0000256" key="1">
    <source>
        <dbReference type="SAM" id="MobiDB-lite"/>
    </source>
</evidence>
<feature type="domain" description="T6SS Phospholipase effector Tle1-like catalytic" evidence="2">
    <location>
        <begin position="3"/>
        <end position="301"/>
    </location>
</feature>
<dbReference type="Proteomes" id="UP000886657">
    <property type="component" value="Unassembled WGS sequence"/>
</dbReference>
<evidence type="ECO:0000313" key="4">
    <source>
        <dbReference type="Proteomes" id="UP000886657"/>
    </source>
</evidence>
<dbReference type="InterPro" id="IPR029058">
    <property type="entry name" value="AB_hydrolase_fold"/>
</dbReference>
<gene>
    <name evidence="3" type="ORF">IPP58_13365</name>
</gene>
<dbReference type="AlphaFoldDB" id="A0A9D7SJ34"/>
<dbReference type="SUPFAM" id="SSF53474">
    <property type="entry name" value="alpha/beta-Hydrolases"/>
    <property type="match status" value="1"/>
</dbReference>
<evidence type="ECO:0000313" key="3">
    <source>
        <dbReference type="EMBL" id="MBK9797459.1"/>
    </source>
</evidence>
<dbReference type="PANTHER" id="PTHR33840:SF1">
    <property type="entry name" value="TLE1 PHOSPHOLIPASE DOMAIN-CONTAINING PROTEIN"/>
    <property type="match status" value="1"/>
</dbReference>
<protein>
    <submittedName>
        <fullName evidence="3">DUF2235 domain-containing protein</fullName>
    </submittedName>
</protein>
<proteinExistence type="predicted"/>
<dbReference type="EMBL" id="JADKIO010000009">
    <property type="protein sequence ID" value="MBK9797459.1"/>
    <property type="molecule type" value="Genomic_DNA"/>
</dbReference>
<reference evidence="3" key="1">
    <citation type="submission" date="2020-10" db="EMBL/GenBank/DDBJ databases">
        <title>Connecting structure to function with the recovery of over 1000 high-quality activated sludge metagenome-assembled genomes encoding full-length rRNA genes using long-read sequencing.</title>
        <authorList>
            <person name="Singleton C.M."/>
            <person name="Petriglieri F."/>
            <person name="Kristensen J.M."/>
            <person name="Kirkegaard R.H."/>
            <person name="Michaelsen T.Y."/>
            <person name="Andersen M.H."/>
            <person name="Karst S.M."/>
            <person name="Dueholm M.S."/>
            <person name="Nielsen P.H."/>
            <person name="Albertsen M."/>
        </authorList>
    </citation>
    <scope>NUCLEOTIDE SEQUENCE</scope>
    <source>
        <strain evidence="3">Skiv_18-Q3-R9-52_MAXAC.067</strain>
    </source>
</reference>
<accession>A0A9D7SJ34</accession>